<accession>A0A1H8C768</accession>
<evidence type="ECO:0000313" key="2">
    <source>
        <dbReference type="EMBL" id="SEM90284.1"/>
    </source>
</evidence>
<dbReference type="Proteomes" id="UP000183063">
    <property type="component" value="Unassembled WGS sequence"/>
</dbReference>
<reference evidence="3" key="3">
    <citation type="submission" date="2016-10" db="EMBL/GenBank/DDBJ databases">
        <authorList>
            <person name="Wibberg D."/>
        </authorList>
    </citation>
    <scope>NUCLEOTIDE SEQUENCE [LARGE SCALE GENOMIC DNA]</scope>
</reference>
<gene>
    <name evidence="1" type="ORF">RTCCBAU85039_0453</name>
    <name evidence="2" type="ORF">SAMN05216228_10015</name>
</gene>
<evidence type="ECO:0000313" key="1">
    <source>
        <dbReference type="EMBL" id="SEH45221.1"/>
    </source>
</evidence>
<proteinExistence type="predicted"/>
<name>A0A1H8C768_9HYPH</name>
<reference evidence="2 4" key="2">
    <citation type="submission" date="2016-10" db="EMBL/GenBank/DDBJ databases">
        <authorList>
            <person name="Varghese N."/>
            <person name="Submissions S."/>
        </authorList>
    </citation>
    <scope>NUCLEOTIDE SEQUENCE [LARGE SCALE GENOMIC DNA]</scope>
    <source>
        <strain evidence="2 4">CGMCC 1.7071</strain>
    </source>
</reference>
<sequence>MDERLKFVARVLDGEKIAALCSEFGISRKTGHKIISSYNDSGLEGLADRSRRPYRHANQLPFQIEKLIVRTKQDKPNWGAPKIRERLARLLRDVHTPAISTVHAVLDRNGLVKHGRRRIKQVEDHIWLTSFMDDDLGYFDDETCSLELLPNPFGPKVLPMPQE</sequence>
<dbReference type="EMBL" id="FNXB01000002">
    <property type="protein sequence ID" value="SEH45221.1"/>
    <property type="molecule type" value="Genomic_DNA"/>
</dbReference>
<protein>
    <submittedName>
        <fullName evidence="2">Homeodomain-like domain-containing protein</fullName>
    </submittedName>
    <submittedName>
        <fullName evidence="1">Transposase</fullName>
    </submittedName>
</protein>
<dbReference type="Pfam" id="PF13565">
    <property type="entry name" value="HTH_32"/>
    <property type="match status" value="1"/>
</dbReference>
<dbReference type="SUPFAM" id="SSF46689">
    <property type="entry name" value="Homeodomain-like"/>
    <property type="match status" value="1"/>
</dbReference>
<dbReference type="STRING" id="501024.RTCCBAU85039_0453"/>
<dbReference type="EMBL" id="FOCV01000001">
    <property type="protein sequence ID" value="SEM90284.1"/>
    <property type="molecule type" value="Genomic_DNA"/>
</dbReference>
<organism evidence="1 3">
    <name type="scientific">Rhizobium tibeticum</name>
    <dbReference type="NCBI Taxonomy" id="501024"/>
    <lineage>
        <taxon>Bacteria</taxon>
        <taxon>Pseudomonadati</taxon>
        <taxon>Pseudomonadota</taxon>
        <taxon>Alphaproteobacteria</taxon>
        <taxon>Hyphomicrobiales</taxon>
        <taxon>Rhizobiaceae</taxon>
        <taxon>Rhizobium/Agrobacterium group</taxon>
        <taxon>Rhizobium</taxon>
    </lineage>
</organism>
<evidence type="ECO:0000313" key="4">
    <source>
        <dbReference type="Proteomes" id="UP000198939"/>
    </source>
</evidence>
<keyword evidence="4" id="KW-1185">Reference proteome</keyword>
<dbReference type="InterPro" id="IPR009057">
    <property type="entry name" value="Homeodomain-like_sf"/>
</dbReference>
<dbReference type="AlphaFoldDB" id="A0A1H8C768"/>
<dbReference type="Proteomes" id="UP000198939">
    <property type="component" value="Unassembled WGS sequence"/>
</dbReference>
<reference evidence="1" key="1">
    <citation type="submission" date="2016-10" db="EMBL/GenBank/DDBJ databases">
        <authorList>
            <person name="de Groot N.N."/>
        </authorList>
    </citation>
    <scope>NUCLEOTIDE SEQUENCE [LARGE SCALE GENOMIC DNA]</scope>
    <source>
        <strain evidence="1">CCBAU85039</strain>
    </source>
</reference>
<evidence type="ECO:0000313" key="3">
    <source>
        <dbReference type="Proteomes" id="UP000183063"/>
    </source>
</evidence>